<dbReference type="PANTHER" id="PTHR12867">
    <property type="entry name" value="GLYCOSYL TRANSFERASE-RELATED"/>
    <property type="match status" value="1"/>
</dbReference>
<dbReference type="InterPro" id="IPR007235">
    <property type="entry name" value="Glyco_trans_28_C"/>
</dbReference>
<comment type="function">
    <text evidence="9 12">Involved in protein N-glycosylation. Essential for the second step of the dolichol-linked oligosaccharide pathway.</text>
</comment>
<comment type="subunit">
    <text evidence="3 12">Heterodimer with ALG14 to form a functional enzyme.</text>
</comment>
<dbReference type="Gene3D" id="3.40.50.2000">
    <property type="entry name" value="Glycogen Phosphorylase B"/>
    <property type="match status" value="1"/>
</dbReference>
<gene>
    <name evidence="12" type="primary">ALG13</name>
</gene>
<evidence type="ECO:0000256" key="6">
    <source>
        <dbReference type="ARBA" id="ARBA00022676"/>
    </source>
</evidence>
<dbReference type="GO" id="GO:0006488">
    <property type="term" value="P:dolichol-linked oligosaccharide biosynthetic process"/>
    <property type="evidence" value="ECO:0007669"/>
    <property type="project" value="InterPro"/>
</dbReference>
<dbReference type="Pfam" id="PF04101">
    <property type="entry name" value="Glyco_tran_28_C"/>
    <property type="match status" value="1"/>
</dbReference>
<organism evidence="14">
    <name type="scientific">Phaffia rhodozyma</name>
    <name type="common">Yeast</name>
    <name type="synonym">Xanthophyllomyces dendrorhous</name>
    <dbReference type="NCBI Taxonomy" id="264483"/>
    <lineage>
        <taxon>Eukaryota</taxon>
        <taxon>Fungi</taxon>
        <taxon>Dikarya</taxon>
        <taxon>Basidiomycota</taxon>
        <taxon>Agaricomycotina</taxon>
        <taxon>Tremellomycetes</taxon>
        <taxon>Cystofilobasidiales</taxon>
        <taxon>Mrakiaceae</taxon>
        <taxon>Phaffia</taxon>
    </lineage>
</organism>
<proteinExistence type="inferred from homology"/>
<evidence type="ECO:0000256" key="2">
    <source>
        <dbReference type="ARBA" id="ARBA00006962"/>
    </source>
</evidence>
<dbReference type="EMBL" id="LN483167">
    <property type="protein sequence ID" value="CDZ96862.1"/>
    <property type="molecule type" value="Genomic_DNA"/>
</dbReference>
<dbReference type="GO" id="GO:0004577">
    <property type="term" value="F:N-acetylglucosaminyldiphosphodolichol N-acetylglucosaminyltransferase activity"/>
    <property type="evidence" value="ECO:0007669"/>
    <property type="project" value="UniProtKB-EC"/>
</dbReference>
<comment type="subcellular location">
    <subcellularLocation>
        <location evidence="1 12">Endoplasmic reticulum</location>
    </subcellularLocation>
</comment>
<dbReference type="PANTHER" id="PTHR12867:SF6">
    <property type="entry name" value="N-ACETYLGLUCOSAMINYLDIPHOSPHODOLICHOL N-ACETYLGLUCOSAMINYLTRANSFERASE"/>
    <property type="match status" value="1"/>
</dbReference>
<keyword evidence="7 12" id="KW-0808">Transferase</keyword>
<evidence type="ECO:0000256" key="1">
    <source>
        <dbReference type="ARBA" id="ARBA00004240"/>
    </source>
</evidence>
<dbReference type="EC" id="2.4.1.141" evidence="4 12"/>
<comment type="catalytic activity">
    <reaction evidence="11">
        <text>an N-acetyl-alpha-D-glucosaminyl-diphospho-di-trans,poly-cis-dolichol + UDP-N-acetyl-alpha-D-glucosamine = an N,N'-diacetylchitobiosyl-diphospho-di-trans,poly-cis-dolichol + UDP + H(+)</text>
        <dbReference type="Rhea" id="RHEA:23380"/>
        <dbReference type="Rhea" id="RHEA-COMP:19507"/>
        <dbReference type="Rhea" id="RHEA-COMP:19510"/>
        <dbReference type="ChEBI" id="CHEBI:15378"/>
        <dbReference type="ChEBI" id="CHEBI:57269"/>
        <dbReference type="ChEBI" id="CHEBI:57705"/>
        <dbReference type="ChEBI" id="CHEBI:58223"/>
        <dbReference type="ChEBI" id="CHEBI:58427"/>
        <dbReference type="EC" id="2.4.1.141"/>
    </reaction>
</comment>
<reference evidence="14" key="1">
    <citation type="submission" date="2014-08" db="EMBL/GenBank/DDBJ databases">
        <authorList>
            <person name="Sharma Rahul"/>
            <person name="Thines Marco"/>
        </authorList>
    </citation>
    <scope>NUCLEOTIDE SEQUENCE</scope>
</reference>
<evidence type="ECO:0000313" key="14">
    <source>
        <dbReference type="EMBL" id="CDZ96862.1"/>
    </source>
</evidence>
<evidence type="ECO:0000256" key="9">
    <source>
        <dbReference type="ARBA" id="ARBA00024804"/>
    </source>
</evidence>
<evidence type="ECO:0000256" key="5">
    <source>
        <dbReference type="ARBA" id="ARBA00017468"/>
    </source>
</evidence>
<evidence type="ECO:0000256" key="7">
    <source>
        <dbReference type="ARBA" id="ARBA00022679"/>
    </source>
</evidence>
<evidence type="ECO:0000256" key="12">
    <source>
        <dbReference type="RuleBase" id="RU362128"/>
    </source>
</evidence>
<keyword evidence="8 12" id="KW-0256">Endoplasmic reticulum</keyword>
<dbReference type="SUPFAM" id="SSF53756">
    <property type="entry name" value="UDP-Glycosyltransferase/glycogen phosphorylase"/>
    <property type="match status" value="1"/>
</dbReference>
<sequence>MDSDREQICFVTVGSTSFTALISHVLSIDSLAALTTQGFRKLIVQYGNSDLPPRWVAGTQNIHTTDERTIEVELWKFRDRVEDIVDQADLVISHAGAGSILTSLRQKKTLIVVVNLSLMDNHQAELAKTLSSKSYLLVATPESLSSVISTLSTAAPKLVSFPAPDSTRFLDVINEELNLV</sequence>
<keyword evidence="6 12" id="KW-0328">Glycosyltransferase</keyword>
<accession>A0A0F7SIS2</accession>
<comment type="similarity">
    <text evidence="2 12">Belongs to the glycosyltransferase 28 family.</text>
</comment>
<evidence type="ECO:0000256" key="8">
    <source>
        <dbReference type="ARBA" id="ARBA00022824"/>
    </source>
</evidence>
<dbReference type="InterPro" id="IPR039042">
    <property type="entry name" value="Alg13-like"/>
</dbReference>
<protein>
    <recommendedName>
        <fullName evidence="5 12">UDP-N-acetylglucosamine transferase subunit ALG13</fullName>
        <ecNumber evidence="4 12">2.4.1.141</ecNumber>
    </recommendedName>
    <alternativeName>
        <fullName evidence="10 12">Asparagine-linked glycosylation protein 13</fullName>
    </alternativeName>
</protein>
<feature type="domain" description="Glycosyl transferase family 28 C-terminal" evidence="13">
    <location>
        <begin position="8"/>
        <end position="157"/>
    </location>
</feature>
<evidence type="ECO:0000259" key="13">
    <source>
        <dbReference type="Pfam" id="PF04101"/>
    </source>
</evidence>
<dbReference type="GO" id="GO:0005783">
    <property type="term" value="C:endoplasmic reticulum"/>
    <property type="evidence" value="ECO:0007669"/>
    <property type="project" value="UniProtKB-SubCell"/>
</dbReference>
<dbReference type="AlphaFoldDB" id="A0A0F7SIS2"/>
<evidence type="ECO:0000256" key="11">
    <source>
        <dbReference type="ARBA" id="ARBA00048184"/>
    </source>
</evidence>
<evidence type="ECO:0000256" key="3">
    <source>
        <dbReference type="ARBA" id="ARBA00011198"/>
    </source>
</evidence>
<name>A0A0F7SIS2_PHARH</name>
<evidence type="ECO:0000256" key="10">
    <source>
        <dbReference type="ARBA" id="ARBA00032061"/>
    </source>
</evidence>
<evidence type="ECO:0000256" key="4">
    <source>
        <dbReference type="ARBA" id="ARBA00012614"/>
    </source>
</evidence>